<comment type="caution">
    <text evidence="1">The sequence shown here is derived from an EMBL/GenBank/DDBJ whole genome shotgun (WGS) entry which is preliminary data.</text>
</comment>
<sequence>MDILNYIKISFFSLVFLSCESRIEQISHQNFDAIIIKNCPDSTFIPKNIQYSIFKKGSNFQSKICDYYSFSVVPFMENAQRCFSIIPNFDNSFEVNGDIKIILDNDYYYRFEVDTIMYDTIRRPTVLPMVYKLYIYRKTEAKVNDSIYKFDNGSNWILPFNLAKRK</sequence>
<keyword evidence="2" id="KW-1185">Reference proteome</keyword>
<evidence type="ECO:0008006" key="3">
    <source>
        <dbReference type="Google" id="ProtNLM"/>
    </source>
</evidence>
<evidence type="ECO:0000313" key="1">
    <source>
        <dbReference type="EMBL" id="MEB3073842.1"/>
    </source>
</evidence>
<proteinExistence type="predicted"/>
<accession>A0ABU5Z7X2</accession>
<evidence type="ECO:0000313" key="2">
    <source>
        <dbReference type="Proteomes" id="UP001311730"/>
    </source>
</evidence>
<dbReference type="EMBL" id="JAYKBW010000001">
    <property type="protein sequence ID" value="MEB3073842.1"/>
    <property type="molecule type" value="Genomic_DNA"/>
</dbReference>
<reference evidence="1 2" key="1">
    <citation type="submission" date="2023-12" db="EMBL/GenBank/DDBJ databases">
        <title>Genomic sequences of Capnocytophaga and Parvimonas strains.</title>
        <authorList>
            <person name="Watt R.M."/>
            <person name="Wang M."/>
            <person name="Yang T."/>
            <person name="Tong W.M."/>
        </authorList>
    </citation>
    <scope>NUCLEOTIDE SEQUENCE [LARGE SCALE GENOMIC DNA]</scope>
    <source>
        <strain evidence="1 2">CCUG 13096</strain>
    </source>
</reference>
<dbReference type="Proteomes" id="UP001311730">
    <property type="component" value="Unassembled WGS sequence"/>
</dbReference>
<organism evidence="1 2">
    <name type="scientific">Capnocytophaga gingivalis</name>
    <dbReference type="NCBI Taxonomy" id="1017"/>
    <lineage>
        <taxon>Bacteria</taxon>
        <taxon>Pseudomonadati</taxon>
        <taxon>Bacteroidota</taxon>
        <taxon>Flavobacteriia</taxon>
        <taxon>Flavobacteriales</taxon>
        <taxon>Flavobacteriaceae</taxon>
        <taxon>Capnocytophaga</taxon>
    </lineage>
</organism>
<gene>
    <name evidence="1" type="ORF">VJJ08_00825</name>
</gene>
<protein>
    <recommendedName>
        <fullName evidence="3">Lipoprotein</fullName>
    </recommendedName>
</protein>
<name>A0ABU5Z7X2_9FLAO</name>
<dbReference type="RefSeq" id="WP_323982361.1">
    <property type="nucleotide sequence ID" value="NZ_JAYKBW010000001.1"/>
</dbReference>